<reference evidence="5 6" key="1">
    <citation type="submission" date="2019-01" db="EMBL/GenBank/DDBJ databases">
        <title>Sinorhodobacter populi sp. nov. isolated from the symptomatic bark tissue of Populus euramericana canker.</title>
        <authorList>
            <person name="Xu G."/>
        </authorList>
    </citation>
    <scope>NUCLEOTIDE SEQUENCE [LARGE SCALE GENOMIC DNA]</scope>
    <source>
        <strain evidence="5 6">2D-5</strain>
    </source>
</reference>
<evidence type="ECO:0000256" key="3">
    <source>
        <dbReference type="ARBA" id="ARBA00023002"/>
    </source>
</evidence>
<reference evidence="5 6" key="2">
    <citation type="submission" date="2019-01" db="EMBL/GenBank/DDBJ databases">
        <authorList>
            <person name="Li Y."/>
        </authorList>
    </citation>
    <scope>NUCLEOTIDE SEQUENCE [LARGE SCALE GENOMIC DNA]</scope>
    <source>
        <strain evidence="5 6">2D-5</strain>
    </source>
</reference>
<name>A0A443INC6_9RHOB</name>
<dbReference type="InterPro" id="IPR050432">
    <property type="entry name" value="FAD-linked_Oxidoreductases_BP"/>
</dbReference>
<keyword evidence="2" id="KW-0285">Flavoprotein</keyword>
<comment type="similarity">
    <text evidence="1">Belongs to the oxygen-dependent FAD-linked oxidoreductase family.</text>
</comment>
<dbReference type="InterPro" id="IPR016169">
    <property type="entry name" value="FAD-bd_PCMH_sub2"/>
</dbReference>
<evidence type="ECO:0000313" key="6">
    <source>
        <dbReference type="Proteomes" id="UP000285710"/>
    </source>
</evidence>
<comment type="caution">
    <text evidence="5">The sequence shown here is derived from an EMBL/GenBank/DDBJ whole genome shotgun (WGS) entry which is preliminary data.</text>
</comment>
<gene>
    <name evidence="5" type="ORF">D2T33_17520</name>
</gene>
<dbReference type="Proteomes" id="UP000285710">
    <property type="component" value="Unassembled WGS sequence"/>
</dbReference>
<feature type="domain" description="FAD-binding PCMH-type" evidence="4">
    <location>
        <begin position="9"/>
        <end position="175"/>
    </location>
</feature>
<organism evidence="5 6">
    <name type="scientific">Paenirhodobacter populi</name>
    <dbReference type="NCBI Taxonomy" id="2306993"/>
    <lineage>
        <taxon>Bacteria</taxon>
        <taxon>Pseudomonadati</taxon>
        <taxon>Pseudomonadota</taxon>
        <taxon>Alphaproteobacteria</taxon>
        <taxon>Rhodobacterales</taxon>
        <taxon>Rhodobacter group</taxon>
        <taxon>Paenirhodobacter</taxon>
    </lineage>
</organism>
<sequence length="442" mass="49039">MKLSGWGAYPRIETELAAPRDEAELAEFLVRGDAVARGNGRAYGDAAIGRRRTLSTRHFAHMLDFDAERGWLTADSGVLLSDVISAFLPRGWFPLVTPGTKYVTLGGMVASDVHGKNHHKDGSFQTCVEWFDLMTPDGRVQRCSRTENSDLFFWTFGAMGMTGVVLRVCMRLLPVETGWIRQKSIVAGNLAEAIRVFEDNLDATYSVAWIDCVAKGADLGRSIIMLGEHATIGQIPPDDRHRPLHLPVRGKLSVPFTPPAFCLNRYTLRAFNALYFRMGARKAAKQGGVSLEHWDSYFYPLDSILGWNRIYGRRGFLQYQCVIPLAQAEAGMSELMEATAEAGAGSFLAVLKRFGAQESRISFPMEGYTLALDFPASERNLALIGRLEDIAIAHGGRFYLAKDAHLTAARFRASEPRAEDFARTHRQFHPMMGSALSDRIGL</sequence>
<evidence type="ECO:0000256" key="2">
    <source>
        <dbReference type="ARBA" id="ARBA00022827"/>
    </source>
</evidence>
<evidence type="ECO:0000256" key="1">
    <source>
        <dbReference type="ARBA" id="ARBA00005466"/>
    </source>
</evidence>
<dbReference type="SUPFAM" id="SSF56176">
    <property type="entry name" value="FAD-binding/transporter-associated domain-like"/>
    <property type="match status" value="1"/>
</dbReference>
<dbReference type="GO" id="GO:0071949">
    <property type="term" value="F:FAD binding"/>
    <property type="evidence" value="ECO:0007669"/>
    <property type="project" value="InterPro"/>
</dbReference>
<dbReference type="AlphaFoldDB" id="A0A443INC6"/>
<keyword evidence="3" id="KW-0560">Oxidoreductase</keyword>
<dbReference type="PANTHER" id="PTHR13878:SF53">
    <property type="entry name" value="CYTOKININ DEHYDROGENASE 6"/>
    <property type="match status" value="1"/>
</dbReference>
<dbReference type="GO" id="GO:0016491">
    <property type="term" value="F:oxidoreductase activity"/>
    <property type="evidence" value="ECO:0007669"/>
    <property type="project" value="UniProtKB-KW"/>
</dbReference>
<dbReference type="RefSeq" id="WP_128270654.1">
    <property type="nucleotide sequence ID" value="NZ_SAUW01000024.1"/>
</dbReference>
<evidence type="ECO:0000259" key="4">
    <source>
        <dbReference type="PROSITE" id="PS51387"/>
    </source>
</evidence>
<dbReference type="InterPro" id="IPR006094">
    <property type="entry name" value="Oxid_FAD_bind_N"/>
</dbReference>
<dbReference type="InterPro" id="IPR036318">
    <property type="entry name" value="FAD-bd_PCMH-like_sf"/>
</dbReference>
<evidence type="ECO:0000313" key="5">
    <source>
        <dbReference type="EMBL" id="RWR06979.1"/>
    </source>
</evidence>
<dbReference type="EMBL" id="SAUW01000024">
    <property type="protein sequence ID" value="RWR06979.1"/>
    <property type="molecule type" value="Genomic_DNA"/>
</dbReference>
<dbReference type="PROSITE" id="PS51387">
    <property type="entry name" value="FAD_PCMH"/>
    <property type="match status" value="1"/>
</dbReference>
<dbReference type="InterPro" id="IPR016166">
    <property type="entry name" value="FAD-bd_PCMH"/>
</dbReference>
<proteinExistence type="inferred from homology"/>
<dbReference type="PANTHER" id="PTHR13878">
    <property type="entry name" value="GULONOLACTONE OXIDASE"/>
    <property type="match status" value="1"/>
</dbReference>
<protein>
    <submittedName>
        <fullName evidence="5">FAD-binding oxidoreductase</fullName>
    </submittedName>
</protein>
<dbReference type="Gene3D" id="3.30.465.10">
    <property type="match status" value="1"/>
</dbReference>
<dbReference type="Pfam" id="PF01565">
    <property type="entry name" value="FAD_binding_4"/>
    <property type="match status" value="1"/>
</dbReference>
<keyword evidence="6" id="KW-1185">Reference proteome</keyword>
<accession>A0A443INC6</accession>
<keyword evidence="2" id="KW-0274">FAD</keyword>